<name>A0AAN7MBL5_TRANT</name>
<evidence type="ECO:0000313" key="5">
    <source>
        <dbReference type="Proteomes" id="UP001346149"/>
    </source>
</evidence>
<feature type="compositionally biased region" description="Basic and acidic residues" evidence="2">
    <location>
        <begin position="342"/>
        <end position="353"/>
    </location>
</feature>
<feature type="compositionally biased region" description="Polar residues" evidence="2">
    <location>
        <begin position="728"/>
        <end position="745"/>
    </location>
</feature>
<feature type="compositionally biased region" description="Acidic residues" evidence="2">
    <location>
        <begin position="685"/>
        <end position="716"/>
    </location>
</feature>
<dbReference type="EMBL" id="JAXQNO010000002">
    <property type="protein sequence ID" value="KAK4802629.1"/>
    <property type="molecule type" value="Genomic_DNA"/>
</dbReference>
<keyword evidence="5" id="KW-1185">Reference proteome</keyword>
<evidence type="ECO:0000313" key="4">
    <source>
        <dbReference type="EMBL" id="KAK4802629.1"/>
    </source>
</evidence>
<sequence length="905" mass="103315">MASSQVEIAAASAPFRCILRDHSQRDRCRDNIALRKNIKGLVTHINISPDSNADEQRPSNRNLKLVDATREKDVLQEKQQCLDLDHGGPDQEAAIFSGQQESGDSSNLGASSLVQIWEARLCQTNSMNRTTTASSRSNSPLSCSNEDPSTKPGGPGDACNESRSSLDCSMGDWESDRAVPEVPGPCSSSSSTYSSMSQDRNPDPKEGLKTPRVADIIRRLISANDENDNEMVGNGGAEAVRLDHPSEQKGLAVQVTNSPRLRGRHAFNDLLILMERDRQKELDSLGERCAVSRFSQKGRIQANLRLKVLQRGIAVHIQSQQRPRSSSSAEGSKSSRSSSIVHIREKFKVESSKAAENTNPAPPQTQSANNWHGSEDDSSITSDRSVVTEVKDVSKQDVVPEHKQPAVAEDLRDKRSVASNATYQMARLEAQDHVELYQAQDVDLQEQAESYTSTSGCWYDEGMAEEEEEEKEIIMEEEEEEEEEIVGSEEGGYEWFLGVSRPRSYWEDQRQAWYRQILETESENSDIRRLLERRSVSTFLTSDFRDTMNCLMVNHVQRQTHQMSEPEDEMSNEERMNRFLSSFLQNHLRSADGQEEKQEKGRVQKVEEVIQEEEEAKEQEEHIHSSHERRGQSIEEEEEEDQIYMNSQPNQDEGGGMALQEKIYGEIDEEEEEEDVEEQEDILMEGDNYEVEHNDDEYVEDEQGTEEEDEEEEEEERMLGQRYHEVSHSNPSSMPSPTFTRSWSYRSHDMDNNDHQPVASTSSGETHQSDPYYNDSWQHLNSIDRLSSQEMGLINELRGQMKQLYREMSELRKSINSCVNVQVKWQDSIKERMFSVRGERMKPKRKAPRKDHCRICRKKQIDSLLYRCGHMCTCQMCAKELQWSSGNCPICRSPIDDVVQVHMDL</sequence>
<feature type="compositionally biased region" description="Basic and acidic residues" evidence="2">
    <location>
        <begin position="717"/>
        <end position="727"/>
    </location>
</feature>
<protein>
    <recommendedName>
        <fullName evidence="3">RING-type domain-containing protein</fullName>
    </recommendedName>
</protein>
<dbReference type="InterPro" id="IPR001841">
    <property type="entry name" value="Znf_RING"/>
</dbReference>
<feature type="region of interest" description="Disordered" evidence="2">
    <location>
        <begin position="611"/>
        <end position="656"/>
    </location>
</feature>
<dbReference type="SUPFAM" id="SSF57850">
    <property type="entry name" value="RING/U-box"/>
    <property type="match status" value="1"/>
</dbReference>
<feature type="compositionally biased region" description="Polar residues" evidence="2">
    <location>
        <begin position="758"/>
        <end position="773"/>
    </location>
</feature>
<keyword evidence="1" id="KW-0862">Zinc</keyword>
<feature type="compositionally biased region" description="Low complexity" evidence="2">
    <location>
        <begin position="187"/>
        <end position="197"/>
    </location>
</feature>
<keyword evidence="1" id="KW-0863">Zinc-finger</keyword>
<dbReference type="PANTHER" id="PTHR47820:SF3">
    <property type="entry name" value="OS07G0499800 PROTEIN"/>
    <property type="match status" value="1"/>
</dbReference>
<dbReference type="PROSITE" id="PS50089">
    <property type="entry name" value="ZF_RING_2"/>
    <property type="match status" value="1"/>
</dbReference>
<gene>
    <name evidence="4" type="ORF">SAY86_000832</name>
</gene>
<keyword evidence="1" id="KW-0479">Metal-binding</keyword>
<organism evidence="4 5">
    <name type="scientific">Trapa natans</name>
    <name type="common">Water chestnut</name>
    <dbReference type="NCBI Taxonomy" id="22666"/>
    <lineage>
        <taxon>Eukaryota</taxon>
        <taxon>Viridiplantae</taxon>
        <taxon>Streptophyta</taxon>
        <taxon>Embryophyta</taxon>
        <taxon>Tracheophyta</taxon>
        <taxon>Spermatophyta</taxon>
        <taxon>Magnoliopsida</taxon>
        <taxon>eudicotyledons</taxon>
        <taxon>Gunneridae</taxon>
        <taxon>Pentapetalae</taxon>
        <taxon>rosids</taxon>
        <taxon>malvids</taxon>
        <taxon>Myrtales</taxon>
        <taxon>Lythraceae</taxon>
        <taxon>Trapa</taxon>
    </lineage>
</organism>
<feature type="region of interest" description="Disordered" evidence="2">
    <location>
        <begin position="317"/>
        <end position="395"/>
    </location>
</feature>
<proteinExistence type="predicted"/>
<accession>A0AAN7MBL5</accession>
<evidence type="ECO:0000256" key="2">
    <source>
        <dbReference type="SAM" id="MobiDB-lite"/>
    </source>
</evidence>
<dbReference type="GO" id="GO:0008270">
    <property type="term" value="F:zinc ion binding"/>
    <property type="evidence" value="ECO:0007669"/>
    <property type="project" value="UniProtKB-KW"/>
</dbReference>
<feature type="compositionally biased region" description="Basic and acidic residues" evidence="2">
    <location>
        <begin position="200"/>
        <end position="209"/>
    </location>
</feature>
<feature type="compositionally biased region" description="Low complexity" evidence="2">
    <location>
        <begin position="128"/>
        <end position="144"/>
    </location>
</feature>
<feature type="compositionally biased region" description="Low complexity" evidence="2">
    <location>
        <begin position="318"/>
        <end position="339"/>
    </location>
</feature>
<feature type="domain" description="RING-type" evidence="3">
    <location>
        <begin position="853"/>
        <end position="892"/>
    </location>
</feature>
<dbReference type="AlphaFoldDB" id="A0AAN7MBL5"/>
<dbReference type="Proteomes" id="UP001346149">
    <property type="component" value="Unassembled WGS sequence"/>
</dbReference>
<feature type="region of interest" description="Disordered" evidence="2">
    <location>
        <begin position="128"/>
        <end position="209"/>
    </location>
</feature>
<feature type="compositionally biased region" description="Polar residues" evidence="2">
    <location>
        <begin position="354"/>
        <end position="372"/>
    </location>
</feature>
<dbReference type="Pfam" id="PF13920">
    <property type="entry name" value="zf-C3HC4_3"/>
    <property type="match status" value="1"/>
</dbReference>
<dbReference type="PANTHER" id="PTHR47820">
    <property type="entry name" value="BNAC05G24000D PROTEIN"/>
    <property type="match status" value="1"/>
</dbReference>
<reference evidence="4 5" key="1">
    <citation type="journal article" date="2023" name="Hortic Res">
        <title>Pangenome of water caltrop reveals structural variations and asymmetric subgenome divergence after allopolyploidization.</title>
        <authorList>
            <person name="Zhang X."/>
            <person name="Chen Y."/>
            <person name="Wang L."/>
            <person name="Yuan Y."/>
            <person name="Fang M."/>
            <person name="Shi L."/>
            <person name="Lu R."/>
            <person name="Comes H.P."/>
            <person name="Ma Y."/>
            <person name="Chen Y."/>
            <person name="Huang G."/>
            <person name="Zhou Y."/>
            <person name="Zheng Z."/>
            <person name="Qiu Y."/>
        </authorList>
    </citation>
    <scope>NUCLEOTIDE SEQUENCE [LARGE SCALE GENOMIC DNA]</scope>
    <source>
        <strain evidence="4">F231</strain>
    </source>
</reference>
<feature type="region of interest" description="Disordered" evidence="2">
    <location>
        <begin position="685"/>
        <end position="773"/>
    </location>
</feature>
<evidence type="ECO:0000256" key="1">
    <source>
        <dbReference type="PROSITE-ProRule" id="PRU00175"/>
    </source>
</evidence>
<comment type="caution">
    <text evidence="4">The sequence shown here is derived from an EMBL/GenBank/DDBJ whole genome shotgun (WGS) entry which is preliminary data.</text>
</comment>
<evidence type="ECO:0000259" key="3">
    <source>
        <dbReference type="PROSITE" id="PS50089"/>
    </source>
</evidence>
<dbReference type="Gene3D" id="3.30.40.10">
    <property type="entry name" value="Zinc/RING finger domain, C3HC4 (zinc finger)"/>
    <property type="match status" value="1"/>
</dbReference>
<dbReference type="InterPro" id="IPR013083">
    <property type="entry name" value="Znf_RING/FYVE/PHD"/>
</dbReference>
<feature type="compositionally biased region" description="Basic and acidic residues" evidence="2">
    <location>
        <begin position="619"/>
        <end position="633"/>
    </location>
</feature>